<sequence>MIRKGNYRNDSRATSYFQIQDFRCIEKSNQIYSDSTPNQVALDK</sequence>
<reference evidence="1" key="2">
    <citation type="journal article" date="2015" name="Data Brief">
        <title>Shoot transcriptome of the giant reed, Arundo donax.</title>
        <authorList>
            <person name="Barrero R.A."/>
            <person name="Guerrero F.D."/>
            <person name="Moolhuijzen P."/>
            <person name="Goolsby J.A."/>
            <person name="Tidwell J."/>
            <person name="Bellgard S.E."/>
            <person name="Bellgard M.I."/>
        </authorList>
    </citation>
    <scope>NUCLEOTIDE SEQUENCE</scope>
    <source>
        <tissue evidence="1">Shoot tissue taken approximately 20 cm above the soil surface</tissue>
    </source>
</reference>
<name>A0A0A9C6J7_ARUDO</name>
<dbReference type="EMBL" id="GBRH01226719">
    <property type="protein sequence ID" value="JAD71176.1"/>
    <property type="molecule type" value="Transcribed_RNA"/>
</dbReference>
<evidence type="ECO:0000313" key="1">
    <source>
        <dbReference type="EMBL" id="JAD71176.1"/>
    </source>
</evidence>
<accession>A0A0A9C6J7</accession>
<protein>
    <submittedName>
        <fullName evidence="1">Uncharacterized protein</fullName>
    </submittedName>
</protein>
<proteinExistence type="predicted"/>
<dbReference type="AlphaFoldDB" id="A0A0A9C6J7"/>
<reference evidence="1" key="1">
    <citation type="submission" date="2014-09" db="EMBL/GenBank/DDBJ databases">
        <authorList>
            <person name="Magalhaes I.L.F."/>
            <person name="Oliveira U."/>
            <person name="Santos F.R."/>
            <person name="Vidigal T.H.D.A."/>
            <person name="Brescovit A.D."/>
            <person name="Santos A.J."/>
        </authorList>
    </citation>
    <scope>NUCLEOTIDE SEQUENCE</scope>
    <source>
        <tissue evidence="1">Shoot tissue taken approximately 20 cm above the soil surface</tissue>
    </source>
</reference>
<organism evidence="1">
    <name type="scientific">Arundo donax</name>
    <name type="common">Giant reed</name>
    <name type="synonym">Donax arundinaceus</name>
    <dbReference type="NCBI Taxonomy" id="35708"/>
    <lineage>
        <taxon>Eukaryota</taxon>
        <taxon>Viridiplantae</taxon>
        <taxon>Streptophyta</taxon>
        <taxon>Embryophyta</taxon>
        <taxon>Tracheophyta</taxon>
        <taxon>Spermatophyta</taxon>
        <taxon>Magnoliopsida</taxon>
        <taxon>Liliopsida</taxon>
        <taxon>Poales</taxon>
        <taxon>Poaceae</taxon>
        <taxon>PACMAD clade</taxon>
        <taxon>Arundinoideae</taxon>
        <taxon>Arundineae</taxon>
        <taxon>Arundo</taxon>
    </lineage>
</organism>